<dbReference type="GO" id="GO:0016887">
    <property type="term" value="F:ATP hydrolysis activity"/>
    <property type="evidence" value="ECO:0007669"/>
    <property type="project" value="InterPro"/>
</dbReference>
<dbReference type="InterPro" id="IPR037196">
    <property type="entry name" value="HSP90_C"/>
</dbReference>
<name>A0A4P9WFP1_9FUNG</name>
<accession>A0A4P9WFP1</accession>
<organism evidence="4 5">
    <name type="scientific">Blyttiomyces helicus</name>
    <dbReference type="NCBI Taxonomy" id="388810"/>
    <lineage>
        <taxon>Eukaryota</taxon>
        <taxon>Fungi</taxon>
        <taxon>Fungi incertae sedis</taxon>
        <taxon>Chytridiomycota</taxon>
        <taxon>Chytridiomycota incertae sedis</taxon>
        <taxon>Chytridiomycetes</taxon>
        <taxon>Chytridiomycetes incertae sedis</taxon>
        <taxon>Blyttiomyces</taxon>
    </lineage>
</organism>
<evidence type="ECO:0000313" key="5">
    <source>
        <dbReference type="Proteomes" id="UP000269721"/>
    </source>
</evidence>
<dbReference type="SUPFAM" id="SSF110942">
    <property type="entry name" value="HSP90 C-terminal domain"/>
    <property type="match status" value="1"/>
</dbReference>
<comment type="similarity">
    <text evidence="1">Belongs to the heat shock protein 90 family.</text>
</comment>
<protein>
    <submittedName>
        <fullName evidence="4">Uncharacterized protein</fullName>
    </submittedName>
</protein>
<evidence type="ECO:0000313" key="4">
    <source>
        <dbReference type="EMBL" id="RKO90583.1"/>
    </source>
</evidence>
<proteinExistence type="inferred from homology"/>
<dbReference type="AlphaFoldDB" id="A0A4P9WFP1"/>
<dbReference type="Proteomes" id="UP000269721">
    <property type="component" value="Unassembled WGS sequence"/>
</dbReference>
<dbReference type="Pfam" id="PF00183">
    <property type="entry name" value="HSP90"/>
    <property type="match status" value="1"/>
</dbReference>
<evidence type="ECO:0000256" key="2">
    <source>
        <dbReference type="ARBA" id="ARBA00023186"/>
    </source>
</evidence>
<keyword evidence="2" id="KW-0143">Chaperone</keyword>
<gene>
    <name evidence="4" type="ORF">BDK51DRAFT_32532</name>
</gene>
<dbReference type="GO" id="GO:0140662">
    <property type="term" value="F:ATP-dependent protein folding chaperone"/>
    <property type="evidence" value="ECO:0007669"/>
    <property type="project" value="InterPro"/>
</dbReference>
<feature type="region of interest" description="Disordered" evidence="3">
    <location>
        <begin position="74"/>
        <end position="101"/>
    </location>
</feature>
<evidence type="ECO:0000256" key="3">
    <source>
        <dbReference type="SAM" id="MobiDB-lite"/>
    </source>
</evidence>
<dbReference type="InterPro" id="IPR001404">
    <property type="entry name" value="Hsp90_fam"/>
</dbReference>
<dbReference type="EMBL" id="KZ995480">
    <property type="protein sequence ID" value="RKO90583.1"/>
    <property type="molecule type" value="Genomic_DNA"/>
</dbReference>
<feature type="non-terminal residue" evidence="4">
    <location>
        <position position="1"/>
    </location>
</feature>
<dbReference type="Gene3D" id="1.20.120.790">
    <property type="entry name" value="Heat shock protein 90, C-terminal domain"/>
    <property type="match status" value="1"/>
</dbReference>
<dbReference type="GO" id="GO:0005524">
    <property type="term" value="F:ATP binding"/>
    <property type="evidence" value="ECO:0007669"/>
    <property type="project" value="InterPro"/>
</dbReference>
<dbReference type="GO" id="GO:0051082">
    <property type="term" value="F:unfolded protein binding"/>
    <property type="evidence" value="ECO:0007669"/>
    <property type="project" value="InterPro"/>
</dbReference>
<evidence type="ECO:0000256" key="1">
    <source>
        <dbReference type="ARBA" id="ARBA00008239"/>
    </source>
</evidence>
<sequence length="101" mass="10690">SHPIIQKMLSKVQSGDASAIASSAYVLFESTALASGFNVRDPASFAATVQKVVRADLGVPLDAKADVTIIPAPEVEQVKTEDPAVTESDEDEVKPVEHDEL</sequence>
<dbReference type="OrthoDB" id="10496175at2759"/>
<reference evidence="5" key="1">
    <citation type="journal article" date="2018" name="Nat. Microbiol.">
        <title>Leveraging single-cell genomics to expand the fungal tree of life.</title>
        <authorList>
            <person name="Ahrendt S.R."/>
            <person name="Quandt C.A."/>
            <person name="Ciobanu D."/>
            <person name="Clum A."/>
            <person name="Salamov A."/>
            <person name="Andreopoulos B."/>
            <person name="Cheng J.F."/>
            <person name="Woyke T."/>
            <person name="Pelin A."/>
            <person name="Henrissat B."/>
            <person name="Reynolds N.K."/>
            <person name="Benny G.L."/>
            <person name="Smith M.E."/>
            <person name="James T.Y."/>
            <person name="Grigoriev I.V."/>
        </authorList>
    </citation>
    <scope>NUCLEOTIDE SEQUENCE [LARGE SCALE GENOMIC DNA]</scope>
</reference>
<keyword evidence="5" id="KW-1185">Reference proteome</keyword>